<evidence type="ECO:0008006" key="5">
    <source>
        <dbReference type="Google" id="ProtNLM"/>
    </source>
</evidence>
<evidence type="ECO:0000313" key="4">
    <source>
        <dbReference type="Proteomes" id="UP000241890"/>
    </source>
</evidence>
<feature type="transmembrane region" description="Helical" evidence="2">
    <location>
        <begin position="843"/>
        <end position="870"/>
    </location>
</feature>
<feature type="transmembrane region" description="Helical" evidence="2">
    <location>
        <begin position="454"/>
        <end position="474"/>
    </location>
</feature>
<reference evidence="3 4" key="1">
    <citation type="submission" date="2017-12" db="EMBL/GenBank/DDBJ databases">
        <title>Sequencing, de novo assembly and annotation of complete genome of a new Thraustochytrid species, strain FCC1311.</title>
        <authorList>
            <person name="Sedici K."/>
            <person name="Godart F."/>
            <person name="Aiese Cigliano R."/>
            <person name="Sanseverino W."/>
            <person name="Barakat M."/>
            <person name="Ortet P."/>
            <person name="Marechal E."/>
            <person name="Cagnac O."/>
            <person name="Amato A."/>
        </authorList>
    </citation>
    <scope>NUCLEOTIDE SEQUENCE [LARGE SCALE GENOMIC DNA]</scope>
</reference>
<feature type="non-terminal residue" evidence="3">
    <location>
        <position position="1"/>
    </location>
</feature>
<feature type="transmembrane region" description="Helical" evidence="2">
    <location>
        <begin position="681"/>
        <end position="703"/>
    </location>
</feature>
<feature type="transmembrane region" description="Helical" evidence="2">
    <location>
        <begin position="585"/>
        <end position="602"/>
    </location>
</feature>
<dbReference type="Proteomes" id="UP000241890">
    <property type="component" value="Unassembled WGS sequence"/>
</dbReference>
<keyword evidence="4" id="KW-1185">Reference proteome</keyword>
<proteinExistence type="predicted"/>
<sequence>DLNIVAELVTAFDYEKLLDLTLSQLLSVQSDQAIHLAEHALDCWLSTYYDEGFFLRKLDVTLGELSGVTLTSTREILSEGMEEMVGAIVELMTYFYVDAIPRMAQNCAVPYVNDVAFKTLDLASCPNSEQIDPPPLAEGNTVLRFDTSPGLNSFLSFWFEDVVSEDYAALNTVLNGAAEELVFLNSESSTGDQSFNFTLPLIYNSVNYGSVFLKLADVKLSGLGTFRDLRPLIPFGSDLQPMYDPSDYPNEEESARRRLVSAGQQPYTTQTDIDIEGPLSIEAKVTINAYDLFEGYPEMINELRLTLGLSDIIFALRLLLEVDLVKLMDVRFRSFSTLTEIPCLLIPVEKLEPLAFNFNLSAVEIDAACAGTCEFPLLAYLQDGTPFSNENKEEISQLVTEFVAYWTAFVGTKGAQQLIDGAISQAEDDCAAIYELVDELTTFEERQRDDAATVFAYIFLGGCGVAAIGALLLVPLHRRRQKTAIAAKLVGTMPFERDEYFAGEMALTELRAKSIFQHPITPLVARFLVPFIQFMNVAGLVVAIGFSDAANITVNITLFGATTQTIALVPFTLFSTINDTWNSGAWPLAVLIAVASCMWPIAKNLVLMFVWFVPTTIVSAKRRRFILEVLDMLGKWSFLDVFVIVITLAALRSYVVGAFYANVAFLDDEVFITDVNVTPEHGLVLLCFVAALSLIVNHIVMFYHDRVEESNQRSEDRANGHEEIARKVPRRATIKSPVWKHEFSGASKAGLARVVNPVAIGVLGGTTALAFLLIAIGIGLPLITFELRGLLGILLEVISTDSPRLNGQMLNRKTYSVIEMGAALAESPTTNGFEEASIAFFKILYAIAVYVGPMILLMLQGALLFVPVNLNMGKSLFFWTKIASYWSGLEIFLVAMVLTILEISIVTQFITDFITNDVCSQIVGALELLVEDADLDAFCFNAVGVLEPTSILLFVGCFLELASFYAITVLAHAVFADRYYDAYKGLRDNVKPQRMLRLDRWILTRCTTLKPRSGGGPGSRGAVGPTSPAGDVSGGVGPFTDLDHQDDNELIDHEDMWCAPCNRCCANEKGQRTAEARIDAWQSRFGIPVASETREAGNPAFVAGPRSSPPPAQVSRFRRSSIDV</sequence>
<keyword evidence="2" id="KW-0812">Transmembrane</keyword>
<accession>A0A2R5GSZ6</accession>
<feature type="transmembrane region" description="Helical" evidence="2">
    <location>
        <begin position="891"/>
        <end position="910"/>
    </location>
</feature>
<keyword evidence="2" id="KW-0472">Membrane</keyword>
<dbReference type="PANTHER" id="PTHR34730">
    <property type="entry name" value="UNNAMED PRODUCT"/>
    <property type="match status" value="1"/>
</dbReference>
<comment type="caution">
    <text evidence="3">The sequence shown here is derived from an EMBL/GenBank/DDBJ whole genome shotgun (WGS) entry which is preliminary data.</text>
</comment>
<evidence type="ECO:0000256" key="1">
    <source>
        <dbReference type="SAM" id="MobiDB-lite"/>
    </source>
</evidence>
<dbReference type="InterPro" id="IPR007498">
    <property type="entry name" value="PqiA-like"/>
</dbReference>
<gene>
    <name evidence="3" type="ORF">FCC1311_102202</name>
</gene>
<organism evidence="3 4">
    <name type="scientific">Hondaea fermentalgiana</name>
    <dbReference type="NCBI Taxonomy" id="2315210"/>
    <lineage>
        <taxon>Eukaryota</taxon>
        <taxon>Sar</taxon>
        <taxon>Stramenopiles</taxon>
        <taxon>Bigyra</taxon>
        <taxon>Labyrinthulomycetes</taxon>
        <taxon>Thraustochytrida</taxon>
        <taxon>Thraustochytriidae</taxon>
        <taxon>Hondaea</taxon>
    </lineage>
</organism>
<feature type="transmembrane region" description="Helical" evidence="2">
    <location>
        <begin position="951"/>
        <end position="975"/>
    </location>
</feature>
<feature type="region of interest" description="Disordered" evidence="1">
    <location>
        <begin position="1096"/>
        <end position="1124"/>
    </location>
</feature>
<dbReference type="OrthoDB" id="47998at2759"/>
<dbReference type="InParanoid" id="A0A2R5GSZ6"/>
<dbReference type="PANTHER" id="PTHR34730:SF1">
    <property type="entry name" value="PARAQUAT-INDUCIBLE PROTEIN A"/>
    <property type="match status" value="1"/>
</dbReference>
<keyword evidence="2" id="KW-1133">Transmembrane helix</keyword>
<dbReference type="EMBL" id="BEYU01000177">
    <property type="protein sequence ID" value="GBG33997.1"/>
    <property type="molecule type" value="Genomic_DNA"/>
</dbReference>
<evidence type="ECO:0000256" key="2">
    <source>
        <dbReference type="SAM" id="Phobius"/>
    </source>
</evidence>
<feature type="transmembrane region" description="Helical" evidence="2">
    <location>
        <begin position="523"/>
        <end position="546"/>
    </location>
</feature>
<dbReference type="Pfam" id="PF04403">
    <property type="entry name" value="PqiA"/>
    <property type="match status" value="1"/>
</dbReference>
<name>A0A2R5GSZ6_9STRA</name>
<feature type="region of interest" description="Disordered" evidence="1">
    <location>
        <begin position="1012"/>
        <end position="1035"/>
    </location>
</feature>
<dbReference type="AlphaFoldDB" id="A0A2R5GSZ6"/>
<feature type="transmembrane region" description="Helical" evidence="2">
    <location>
        <begin position="638"/>
        <end position="661"/>
    </location>
</feature>
<protein>
    <recommendedName>
        <fullName evidence="5">Paraquat-inducible protein A</fullName>
    </recommendedName>
</protein>
<evidence type="ECO:0000313" key="3">
    <source>
        <dbReference type="EMBL" id="GBG33997.1"/>
    </source>
</evidence>
<feature type="transmembrane region" description="Helical" evidence="2">
    <location>
        <begin position="758"/>
        <end position="783"/>
    </location>
</feature>